<evidence type="ECO:0000313" key="1">
    <source>
        <dbReference type="EMBL" id="MCG5077287.1"/>
    </source>
</evidence>
<dbReference type="EMBL" id="JAKLJA010000033">
    <property type="protein sequence ID" value="MCG5077287.1"/>
    <property type="molecule type" value="Genomic_DNA"/>
</dbReference>
<accession>A0A9X1UJS8</accession>
<dbReference type="RefSeq" id="WP_238467188.1">
    <property type="nucleotide sequence ID" value="NZ_JAKLJA010000033.1"/>
</dbReference>
<dbReference type="Proteomes" id="UP001139308">
    <property type="component" value="Unassembled WGS sequence"/>
</dbReference>
<dbReference type="AlphaFoldDB" id="A0A9X1UJS8"/>
<proteinExistence type="predicted"/>
<evidence type="ECO:0000313" key="2">
    <source>
        <dbReference type="Proteomes" id="UP001139308"/>
    </source>
</evidence>
<keyword evidence="2" id="KW-1185">Reference proteome</keyword>
<comment type="caution">
    <text evidence="1">The sequence shown here is derived from an EMBL/GenBank/DDBJ whole genome shotgun (WGS) entry which is preliminary data.</text>
</comment>
<reference evidence="1" key="1">
    <citation type="submission" date="2022-01" db="EMBL/GenBank/DDBJ databases">
        <title>Genome sequence and assembly of Parabukholderia sp. RG36.</title>
        <authorList>
            <person name="Chhetri G."/>
        </authorList>
    </citation>
    <scope>NUCLEOTIDE SEQUENCE</scope>
    <source>
        <strain evidence="1">RG36</strain>
    </source>
</reference>
<name>A0A9X1UJS8_9BURK</name>
<organism evidence="1 2">
    <name type="scientific">Paraburkholderia tagetis</name>
    <dbReference type="NCBI Taxonomy" id="2913261"/>
    <lineage>
        <taxon>Bacteria</taxon>
        <taxon>Pseudomonadati</taxon>
        <taxon>Pseudomonadota</taxon>
        <taxon>Betaproteobacteria</taxon>
        <taxon>Burkholderiales</taxon>
        <taxon>Burkholderiaceae</taxon>
        <taxon>Paraburkholderia</taxon>
    </lineage>
</organism>
<gene>
    <name evidence="1" type="ORF">L5014_28745</name>
</gene>
<protein>
    <submittedName>
        <fullName evidence="1">Uncharacterized protein</fullName>
    </submittedName>
</protein>
<sequence length="269" mass="29575">MAATYLFRAFADLFPGRSTVTQASHVASAPVAPSEPQPSVQAREIGQGAPNETFVTIGGVLHLFVDEGDCVAQFRPAFEETPCDTRFGTKILPELAPHWSLFREHCAPLKEAIATAIRGYGGPATSLPVQHDEVIPAAQEFQNQDETQHVPVRRRAAREHVQRGDDSRAATTGKVLGWGEEKFPSRKPTGKPFYTSFAMHIETAMGERTLQGEGLKDAIAQSGCRVGDSVSVRRLEKIKVPAFTDGGRPIMKNGQQVLWDKWLWSITRK</sequence>